<feature type="transmembrane region" description="Helical" evidence="5">
    <location>
        <begin position="169"/>
        <end position="189"/>
    </location>
</feature>
<dbReference type="PANTHER" id="PTHR35747:SF2">
    <property type="entry name" value="NON-SPECIFIC LIPID TRANSFER PROTEIN GPI-ANCHORED 25"/>
    <property type="match status" value="1"/>
</dbReference>
<dbReference type="AlphaFoldDB" id="A0A8K0HSW7"/>
<dbReference type="Pfam" id="PF14368">
    <property type="entry name" value="LTP_2"/>
    <property type="match status" value="1"/>
</dbReference>
<keyword evidence="5" id="KW-0812">Transmembrane</keyword>
<dbReference type="GO" id="GO:0008289">
    <property type="term" value="F:lipid binding"/>
    <property type="evidence" value="ECO:0007669"/>
    <property type="project" value="UniProtKB-KW"/>
</dbReference>
<dbReference type="InterPro" id="IPR053353">
    <property type="entry name" value="Plant_LTP_GPI-anchored"/>
</dbReference>
<protein>
    <recommendedName>
        <fullName evidence="7">Bifunctional inhibitor/plant lipid transfer protein/seed storage helical domain-containing protein</fullName>
    </recommendedName>
</protein>
<sequence>MALRAPYCALTGLLLALMLIHYPVMAQKPPATCADELVKFSPCLAYVSSPPNNLSDVVPSKCCDAFTSEFEAGEAICLCYLLQQPRIFGFPMDGARVLSLSSVCPLKNDSSLQSLCSGSQALPPLDNTTTSGISGTDNASAPENSSTPSSLPPIQLPSSATKNRLCRTFFGLVPIFAYTIVPFLTLYPFSLIPS</sequence>
<keyword evidence="5" id="KW-0472">Membrane</keyword>
<name>A0A8K0HSW7_9ROSA</name>
<evidence type="ECO:0000256" key="2">
    <source>
        <dbReference type="ARBA" id="ARBA00022448"/>
    </source>
</evidence>
<keyword evidence="9" id="KW-1185">Reference proteome</keyword>
<proteinExistence type="predicted"/>
<feature type="compositionally biased region" description="Polar residues" evidence="4">
    <location>
        <begin position="127"/>
        <end position="144"/>
    </location>
</feature>
<dbReference type="InterPro" id="IPR016140">
    <property type="entry name" value="Bifunc_inhib/LTP/seed_store"/>
</dbReference>
<dbReference type="Proteomes" id="UP000796880">
    <property type="component" value="Unassembled WGS sequence"/>
</dbReference>
<dbReference type="EMBL" id="VOIH02000001">
    <property type="protein sequence ID" value="KAF3457108.1"/>
    <property type="molecule type" value="Genomic_DNA"/>
</dbReference>
<dbReference type="Gene3D" id="1.10.110.10">
    <property type="entry name" value="Plant lipid-transfer and hydrophobic proteins"/>
    <property type="match status" value="1"/>
</dbReference>
<reference evidence="8" key="1">
    <citation type="submission" date="2020-03" db="EMBL/GenBank/DDBJ databases">
        <title>A high-quality chromosome-level genome assembly of a woody plant with both climbing and erect habits, Rhamnella rubrinervis.</title>
        <authorList>
            <person name="Lu Z."/>
            <person name="Yang Y."/>
            <person name="Zhu X."/>
            <person name="Sun Y."/>
        </authorList>
    </citation>
    <scope>NUCLEOTIDE SEQUENCE</scope>
    <source>
        <strain evidence="8">BYM</strain>
        <tissue evidence="8">Leaf</tissue>
    </source>
</reference>
<dbReference type="InterPro" id="IPR036312">
    <property type="entry name" value="Bifun_inhib/LTP/seed_sf"/>
</dbReference>
<keyword evidence="5" id="KW-1133">Transmembrane helix</keyword>
<evidence type="ECO:0000256" key="5">
    <source>
        <dbReference type="SAM" id="Phobius"/>
    </source>
</evidence>
<comment type="function">
    <text evidence="1">Plant non-specific lipid-transfer proteins transfer phospholipids as well as galactolipids across membranes. May play a role in wax or cutin deposition in the cell walls of expanding epidermal cells and certain secretory tissues.</text>
</comment>
<feature type="region of interest" description="Disordered" evidence="4">
    <location>
        <begin position="127"/>
        <end position="155"/>
    </location>
</feature>
<accession>A0A8K0HSW7</accession>
<evidence type="ECO:0000256" key="3">
    <source>
        <dbReference type="ARBA" id="ARBA00023121"/>
    </source>
</evidence>
<dbReference type="CDD" id="cd00010">
    <property type="entry name" value="AAI_LTSS"/>
    <property type="match status" value="1"/>
</dbReference>
<dbReference type="PANTHER" id="PTHR35747">
    <property type="entry name" value="BIFUNCTIONAL INHIBITOR/LIPID-TRANSFER PROTEIN/SEED STORAGE 2S ALBUMIN SUPERFAMILY PROTEIN"/>
    <property type="match status" value="1"/>
</dbReference>
<evidence type="ECO:0000256" key="6">
    <source>
        <dbReference type="SAM" id="SignalP"/>
    </source>
</evidence>
<dbReference type="OrthoDB" id="786778at2759"/>
<feature type="domain" description="Bifunctional inhibitor/plant lipid transfer protein/seed storage helical" evidence="7">
    <location>
        <begin position="19"/>
        <end position="111"/>
    </location>
</feature>
<keyword evidence="6" id="KW-0732">Signal</keyword>
<feature type="signal peptide" evidence="6">
    <location>
        <begin position="1"/>
        <end position="26"/>
    </location>
</feature>
<feature type="chain" id="PRO_5035429956" description="Bifunctional inhibitor/plant lipid transfer protein/seed storage helical domain-containing protein" evidence="6">
    <location>
        <begin position="27"/>
        <end position="194"/>
    </location>
</feature>
<gene>
    <name evidence="8" type="ORF">FNV43_RR01765</name>
</gene>
<keyword evidence="2" id="KW-0813">Transport</keyword>
<evidence type="ECO:0000313" key="8">
    <source>
        <dbReference type="EMBL" id="KAF3457108.1"/>
    </source>
</evidence>
<organism evidence="8 9">
    <name type="scientific">Rhamnella rubrinervis</name>
    <dbReference type="NCBI Taxonomy" id="2594499"/>
    <lineage>
        <taxon>Eukaryota</taxon>
        <taxon>Viridiplantae</taxon>
        <taxon>Streptophyta</taxon>
        <taxon>Embryophyta</taxon>
        <taxon>Tracheophyta</taxon>
        <taxon>Spermatophyta</taxon>
        <taxon>Magnoliopsida</taxon>
        <taxon>eudicotyledons</taxon>
        <taxon>Gunneridae</taxon>
        <taxon>Pentapetalae</taxon>
        <taxon>rosids</taxon>
        <taxon>fabids</taxon>
        <taxon>Rosales</taxon>
        <taxon>Rhamnaceae</taxon>
        <taxon>rhamnoid group</taxon>
        <taxon>Rhamneae</taxon>
        <taxon>Rhamnella</taxon>
    </lineage>
</organism>
<dbReference type="SUPFAM" id="SSF47699">
    <property type="entry name" value="Bifunctional inhibitor/lipid-transfer protein/seed storage 2S albumin"/>
    <property type="match status" value="1"/>
</dbReference>
<keyword evidence="3" id="KW-0446">Lipid-binding</keyword>
<evidence type="ECO:0000259" key="7">
    <source>
        <dbReference type="Pfam" id="PF14368"/>
    </source>
</evidence>
<comment type="caution">
    <text evidence="8">The sequence shown here is derived from an EMBL/GenBank/DDBJ whole genome shotgun (WGS) entry which is preliminary data.</text>
</comment>
<evidence type="ECO:0000256" key="1">
    <source>
        <dbReference type="ARBA" id="ARBA00003211"/>
    </source>
</evidence>
<evidence type="ECO:0000256" key="4">
    <source>
        <dbReference type="SAM" id="MobiDB-lite"/>
    </source>
</evidence>
<evidence type="ECO:0000313" key="9">
    <source>
        <dbReference type="Proteomes" id="UP000796880"/>
    </source>
</evidence>